<dbReference type="Proteomes" id="UP000222106">
    <property type="component" value="Unassembled WGS sequence"/>
</dbReference>
<evidence type="ECO:0000256" key="1">
    <source>
        <dbReference type="SAM" id="SignalP"/>
    </source>
</evidence>
<keyword evidence="3" id="KW-1185">Reference proteome</keyword>
<dbReference type="EMBL" id="PDJI01000004">
    <property type="protein sequence ID" value="PFG40841.1"/>
    <property type="molecule type" value="Genomic_DNA"/>
</dbReference>
<feature type="signal peptide" evidence="1">
    <location>
        <begin position="1"/>
        <end position="20"/>
    </location>
</feature>
<dbReference type="InterPro" id="IPR021903">
    <property type="entry name" value="DUF3515"/>
</dbReference>
<proteinExistence type="predicted"/>
<comment type="caution">
    <text evidence="2">The sequence shown here is derived from an EMBL/GenBank/DDBJ whole genome shotgun (WGS) entry which is preliminary data.</text>
</comment>
<evidence type="ECO:0000313" key="3">
    <source>
        <dbReference type="Proteomes" id="UP000222106"/>
    </source>
</evidence>
<dbReference type="AlphaFoldDB" id="A0A2A9EQP1"/>
<dbReference type="Pfam" id="PF12028">
    <property type="entry name" value="DUF3515"/>
    <property type="match status" value="1"/>
</dbReference>
<dbReference type="PROSITE" id="PS51257">
    <property type="entry name" value="PROKAR_LIPOPROTEIN"/>
    <property type="match status" value="1"/>
</dbReference>
<protein>
    <submittedName>
        <fullName evidence="2">Uncharacterized protein DUF3515</fullName>
    </submittedName>
</protein>
<keyword evidence="1" id="KW-0732">Signal</keyword>
<organism evidence="2 3">
    <name type="scientific">Georgenia soli</name>
    <dbReference type="NCBI Taxonomy" id="638953"/>
    <lineage>
        <taxon>Bacteria</taxon>
        <taxon>Bacillati</taxon>
        <taxon>Actinomycetota</taxon>
        <taxon>Actinomycetes</taxon>
        <taxon>Micrococcales</taxon>
        <taxon>Bogoriellaceae</taxon>
        <taxon>Georgenia</taxon>
    </lineage>
</organism>
<dbReference type="OrthoDB" id="4331648at2"/>
<accession>A0A2A9EQP1</accession>
<evidence type="ECO:0000313" key="2">
    <source>
        <dbReference type="EMBL" id="PFG40841.1"/>
    </source>
</evidence>
<name>A0A2A9EQP1_9MICO</name>
<dbReference type="RefSeq" id="WP_098484682.1">
    <property type="nucleotide sequence ID" value="NZ_PDJI01000004.1"/>
</dbReference>
<feature type="chain" id="PRO_5038883753" evidence="1">
    <location>
        <begin position="21"/>
        <end position="170"/>
    </location>
</feature>
<gene>
    <name evidence="2" type="ORF">ATJ97_3381</name>
</gene>
<sequence>MSRRPLALLLVPLAVLTGCSSPVDLPPGPFASDPTCGEVLISTPDELGGLERRSTSAQATTAWGDPAVTLRCGVEPHGPTTDRCLSVDSGDGSSVDWIALEGDDPSLPEHTRPGRGSWAFVTYGRDPAIEVVVPAEQGASGQPTAYLVDLAGAVDASPAERSCVGATDVS</sequence>
<reference evidence="2 3" key="1">
    <citation type="submission" date="2017-10" db="EMBL/GenBank/DDBJ databases">
        <title>Sequencing the genomes of 1000 actinobacteria strains.</title>
        <authorList>
            <person name="Klenk H.-P."/>
        </authorList>
    </citation>
    <scope>NUCLEOTIDE SEQUENCE [LARGE SCALE GENOMIC DNA]</scope>
    <source>
        <strain evidence="2 3">DSM 21838</strain>
    </source>
</reference>